<keyword evidence="6 7" id="KW-0472">Membrane</keyword>
<comment type="caution">
    <text evidence="9">The sequence shown here is derived from an EMBL/GenBank/DDBJ whole genome shotgun (WGS) entry which is preliminary data.</text>
</comment>
<dbReference type="PANTHER" id="PTHR22913">
    <property type="entry name" value="HYALURONAN SYNTHASE"/>
    <property type="match status" value="1"/>
</dbReference>
<keyword evidence="3" id="KW-1003">Cell membrane</keyword>
<feature type="transmembrane region" description="Helical" evidence="7">
    <location>
        <begin position="551"/>
        <end position="569"/>
    </location>
</feature>
<dbReference type="Pfam" id="PF13632">
    <property type="entry name" value="Glyco_trans_2_3"/>
    <property type="match status" value="1"/>
</dbReference>
<dbReference type="Gene3D" id="3.90.550.10">
    <property type="entry name" value="Spore Coat Polysaccharide Biosynthesis Protein SpsA, Chain A"/>
    <property type="match status" value="1"/>
</dbReference>
<feature type="transmembrane region" description="Helical" evidence="7">
    <location>
        <begin position="495"/>
        <end position="517"/>
    </location>
</feature>
<dbReference type="GO" id="GO:0030213">
    <property type="term" value="P:hyaluronan biosynthetic process"/>
    <property type="evidence" value="ECO:0007669"/>
    <property type="project" value="TreeGrafter"/>
</dbReference>
<feature type="transmembrane region" description="Helical" evidence="7">
    <location>
        <begin position="464"/>
        <end position="483"/>
    </location>
</feature>
<evidence type="ECO:0000259" key="8">
    <source>
        <dbReference type="Pfam" id="PF13632"/>
    </source>
</evidence>
<accession>A0AAD9S659</accession>
<dbReference type="InterPro" id="IPR029044">
    <property type="entry name" value="Nucleotide-diphossugar_trans"/>
</dbReference>
<dbReference type="GO" id="GO:0085029">
    <property type="term" value="P:extracellular matrix assembly"/>
    <property type="evidence" value="ECO:0007669"/>
    <property type="project" value="TreeGrafter"/>
</dbReference>
<feature type="domain" description="Glycosyltransferase 2-like" evidence="8">
    <location>
        <begin position="258"/>
        <end position="445"/>
    </location>
</feature>
<feature type="transmembrane region" description="Helical" evidence="7">
    <location>
        <begin position="34"/>
        <end position="54"/>
    </location>
</feature>
<reference evidence="9" key="1">
    <citation type="submission" date="2023-06" db="EMBL/GenBank/DDBJ databases">
        <authorList>
            <person name="Noh H."/>
        </authorList>
    </citation>
    <scope>NUCLEOTIDE SEQUENCE</scope>
    <source>
        <strain evidence="9">DUCC20226</strain>
    </source>
</reference>
<comment type="subcellular location">
    <subcellularLocation>
        <location evidence="1">Cell membrane</location>
    </subcellularLocation>
</comment>
<sequence length="576" mass="64681">MLRLISPSLGLSILRIAATSGILAGAFTLFRLGYLILTVDAVIKLFLTFIYTHLNFEDKSERTKARESLANRKNLSVVEPQEPGELEDLKVPLVSVNDLTLHNEEPEVVGCVVGWREDEELYAQCLQSLISSPSCTAIVAGIDGDEGEDERMVEIFQRVHPDGVVFRLAQPLSDTLDHLATLADIEVLNDENGQAAIMERLQNYLRDLLAEELLPRHPCDVRAICVVQPHRSKKDILFTTLTVATIIAQDQCAEFIFSTDSDSIVSPGAILKMARKLESNPNVGGVSGHMRFFHPRPTFITKVATSYYWFQQDVYKIQGAIFGANECQPGPCGAFRAPALNKVLIPWYCQRVLGRKMITNEDRHLTTRLLWAGYNVDHVPDAIIYTDTPDTFSAWVKQQVRWSRGTMIESIWYPRMVWRLSPWHIFTILKSRLIPILIFCMVLSSAMTGRRLLAGIMDRVVADMVITVDVFCCLSLQVAYLVFLGPNETLIQDLIWLLPALVWFLVLSPGIVVWSLITVFDGSWGTQPRALARKASDGCGRSDFRHTSTEVLFVLSWLCLCLVAVLRDYSHKGAVV</sequence>
<dbReference type="InterPro" id="IPR001173">
    <property type="entry name" value="Glyco_trans_2-like"/>
</dbReference>
<proteinExistence type="inferred from homology"/>
<dbReference type="GO" id="GO:0005886">
    <property type="term" value="C:plasma membrane"/>
    <property type="evidence" value="ECO:0007669"/>
    <property type="project" value="UniProtKB-SubCell"/>
</dbReference>
<organism evidence="9 10">
    <name type="scientific">Phomopsis amygdali</name>
    <name type="common">Fusicoccum amygdali</name>
    <dbReference type="NCBI Taxonomy" id="1214568"/>
    <lineage>
        <taxon>Eukaryota</taxon>
        <taxon>Fungi</taxon>
        <taxon>Dikarya</taxon>
        <taxon>Ascomycota</taxon>
        <taxon>Pezizomycotina</taxon>
        <taxon>Sordariomycetes</taxon>
        <taxon>Sordariomycetidae</taxon>
        <taxon>Diaporthales</taxon>
        <taxon>Diaporthaceae</taxon>
        <taxon>Diaporthe</taxon>
    </lineage>
</organism>
<dbReference type="GO" id="GO:0050501">
    <property type="term" value="F:hyaluronan synthase activity"/>
    <property type="evidence" value="ECO:0007669"/>
    <property type="project" value="TreeGrafter"/>
</dbReference>
<keyword evidence="7" id="KW-1133">Transmembrane helix</keyword>
<evidence type="ECO:0000256" key="7">
    <source>
        <dbReference type="SAM" id="Phobius"/>
    </source>
</evidence>
<evidence type="ECO:0000313" key="9">
    <source>
        <dbReference type="EMBL" id="KAK2599897.1"/>
    </source>
</evidence>
<feature type="transmembrane region" description="Helical" evidence="7">
    <location>
        <begin position="423"/>
        <end position="444"/>
    </location>
</feature>
<gene>
    <name evidence="9" type="ORF">N8I77_011614</name>
</gene>
<evidence type="ECO:0000313" key="10">
    <source>
        <dbReference type="Proteomes" id="UP001265746"/>
    </source>
</evidence>
<name>A0AAD9S659_PHOAM</name>
<evidence type="ECO:0000256" key="6">
    <source>
        <dbReference type="ARBA" id="ARBA00023136"/>
    </source>
</evidence>
<dbReference type="AlphaFoldDB" id="A0AAD9S659"/>
<keyword evidence="7" id="KW-0812">Transmembrane</keyword>
<dbReference type="SUPFAM" id="SSF53448">
    <property type="entry name" value="Nucleotide-diphospho-sugar transferases"/>
    <property type="match status" value="1"/>
</dbReference>
<keyword evidence="10" id="KW-1185">Reference proteome</keyword>
<comment type="similarity">
    <text evidence="2">Belongs to the NodC/HAS family.</text>
</comment>
<evidence type="ECO:0000256" key="5">
    <source>
        <dbReference type="ARBA" id="ARBA00022679"/>
    </source>
</evidence>
<evidence type="ECO:0000256" key="2">
    <source>
        <dbReference type="ARBA" id="ARBA00006782"/>
    </source>
</evidence>
<evidence type="ECO:0000256" key="4">
    <source>
        <dbReference type="ARBA" id="ARBA00022676"/>
    </source>
</evidence>
<evidence type="ECO:0000256" key="1">
    <source>
        <dbReference type="ARBA" id="ARBA00004236"/>
    </source>
</evidence>
<protein>
    <recommendedName>
        <fullName evidence="8">Glycosyltransferase 2-like domain-containing protein</fullName>
    </recommendedName>
</protein>
<dbReference type="PANTHER" id="PTHR22913:SF12">
    <property type="entry name" value="MANNURONAN SYNTHASE"/>
    <property type="match status" value="1"/>
</dbReference>
<keyword evidence="5" id="KW-0808">Transferase</keyword>
<keyword evidence="4" id="KW-0328">Glycosyltransferase</keyword>
<dbReference type="Proteomes" id="UP001265746">
    <property type="component" value="Unassembled WGS sequence"/>
</dbReference>
<evidence type="ECO:0000256" key="3">
    <source>
        <dbReference type="ARBA" id="ARBA00022475"/>
    </source>
</evidence>
<dbReference type="EMBL" id="JAUJFL010000007">
    <property type="protein sequence ID" value="KAK2599897.1"/>
    <property type="molecule type" value="Genomic_DNA"/>
</dbReference>